<organism evidence="1 2">
    <name type="scientific">Methanorbis furvi</name>
    <dbReference type="NCBI Taxonomy" id="3028299"/>
    <lineage>
        <taxon>Archaea</taxon>
        <taxon>Methanobacteriati</taxon>
        <taxon>Methanobacteriota</taxon>
        <taxon>Stenosarchaea group</taxon>
        <taxon>Methanomicrobia</taxon>
        <taxon>Methanomicrobiales</taxon>
        <taxon>Methanocorpusculaceae</taxon>
        <taxon>Methanorbis</taxon>
    </lineage>
</organism>
<reference evidence="1" key="1">
    <citation type="submission" date="2023-06" db="EMBL/GenBank/DDBJ databases">
        <title>Genome sequence of Methancorpusculaceae sp. Ag1.</title>
        <authorList>
            <person name="Protasov E."/>
            <person name="Platt K."/>
            <person name="Poehlein A."/>
            <person name="Daniel R."/>
            <person name="Brune A."/>
        </authorList>
    </citation>
    <scope>NUCLEOTIDE SEQUENCE</scope>
    <source>
        <strain evidence="1">Ag1</strain>
    </source>
</reference>
<gene>
    <name evidence="1" type="ORF">McpAg1_13050</name>
</gene>
<name>A0AAE4MDD7_9EURY</name>
<dbReference type="Proteomes" id="UP001273136">
    <property type="component" value="Unassembled WGS sequence"/>
</dbReference>
<dbReference type="RefSeq" id="WP_338094486.1">
    <property type="nucleotide sequence ID" value="NZ_JAWDKA010000006.1"/>
</dbReference>
<keyword evidence="2" id="KW-1185">Reference proteome</keyword>
<accession>A0AAE4MDD7</accession>
<proteinExistence type="predicted"/>
<evidence type="ECO:0000313" key="1">
    <source>
        <dbReference type="EMBL" id="MDV0442081.1"/>
    </source>
</evidence>
<dbReference type="EMBL" id="JAWDKA010000006">
    <property type="protein sequence ID" value="MDV0442081.1"/>
    <property type="molecule type" value="Genomic_DNA"/>
</dbReference>
<dbReference type="AlphaFoldDB" id="A0AAE4MDD7"/>
<protein>
    <submittedName>
        <fullName evidence="1">Uncharacterized protein</fullName>
    </submittedName>
</protein>
<sequence>MILHDAVSRLQEVSAGAGCEDGDLQYAPLPKHHVCRFCRGSCLGVEYGGRVAEISSTEPFSARMMLAHLYDAPLKSEKTRAAAAGALTAAAGFLMITRKLGPCPTVNFDDCLEELVSRCAGKLVYVIGDDIPGIRQALFAEEAELVVVTGDALLTDEGLAEIDEARVLGKEMLFLGPEWSGVAGLLGLEHWCPYGT</sequence>
<comment type="caution">
    <text evidence="1">The sequence shown here is derived from an EMBL/GenBank/DDBJ whole genome shotgun (WGS) entry which is preliminary data.</text>
</comment>
<evidence type="ECO:0000313" key="2">
    <source>
        <dbReference type="Proteomes" id="UP001273136"/>
    </source>
</evidence>